<dbReference type="KEGG" id="mmav:RE476_05115"/>
<keyword evidence="2" id="KW-1185">Reference proteome</keyword>
<name>A0AA51UHR5_9EURY</name>
<organism evidence="1 2">
    <name type="scientific">Methanolobus mangrovi</name>
    <dbReference type="NCBI Taxonomy" id="3072977"/>
    <lineage>
        <taxon>Archaea</taxon>
        <taxon>Methanobacteriati</taxon>
        <taxon>Methanobacteriota</taxon>
        <taxon>Stenosarchaea group</taxon>
        <taxon>Methanomicrobia</taxon>
        <taxon>Methanosarcinales</taxon>
        <taxon>Methanosarcinaceae</taxon>
        <taxon>Methanolobus</taxon>
    </lineage>
</organism>
<gene>
    <name evidence="1" type="ORF">RE476_05115</name>
</gene>
<dbReference type="GeneID" id="84229498"/>
<dbReference type="EMBL" id="CP133594">
    <property type="protein sequence ID" value="WMW23213.1"/>
    <property type="molecule type" value="Genomic_DNA"/>
</dbReference>
<dbReference type="Gene3D" id="2.60.120.380">
    <property type="match status" value="1"/>
</dbReference>
<dbReference type="AlphaFoldDB" id="A0AA51UHR5"/>
<proteinExistence type="predicted"/>
<protein>
    <submittedName>
        <fullName evidence="1">Peptidase domain-containing protein</fullName>
    </submittedName>
</protein>
<accession>A0AA51UHR5</accession>
<dbReference type="RefSeq" id="WP_309309329.1">
    <property type="nucleotide sequence ID" value="NZ_CP133594.1"/>
</dbReference>
<evidence type="ECO:0000313" key="1">
    <source>
        <dbReference type="EMBL" id="WMW23213.1"/>
    </source>
</evidence>
<dbReference type="Proteomes" id="UP001183006">
    <property type="component" value="Chromosome"/>
</dbReference>
<sequence length="151" mass="16740">MKTIAIGFIIFLLCISVASASTSETDNEFTLISASDLGYKIVPAKSDDGSIGVRTVSDIITQGETNWHSFVISSYYTSIEVDLNWGDTSDSLKLYIYDPSYNCLGYFYDSADGSINGRIHLNVIDNDGIERGTWRYRVYGYSVSGTEDYSI</sequence>
<evidence type="ECO:0000313" key="2">
    <source>
        <dbReference type="Proteomes" id="UP001183006"/>
    </source>
</evidence>
<reference evidence="1" key="1">
    <citation type="submission" date="2023-08" db="EMBL/GenBank/DDBJ databases">
        <title>Methanolobus mangrovi sp. nov. and Methanolobus sediminis sp. nov, two novel methylotrophic methanogens isolated from mangrove sediments in China.</title>
        <authorList>
            <person name="Zhou J."/>
        </authorList>
    </citation>
    <scope>NUCLEOTIDE SEQUENCE</scope>
    <source>
        <strain evidence="1">FTZ2</strain>
    </source>
</reference>